<dbReference type="GeneID" id="35382762"/>
<dbReference type="KEGG" id="vg:35382762"/>
<accession>A0A2I2L3A5</accession>
<organism evidence="1">
    <name type="scientific">Orpheovirus IHUMI-LCC2</name>
    <dbReference type="NCBI Taxonomy" id="2023057"/>
    <lineage>
        <taxon>Viruses</taxon>
        <taxon>Varidnaviria</taxon>
        <taxon>Bamfordvirae</taxon>
        <taxon>Nucleocytoviricota</taxon>
        <taxon>Megaviricetes</taxon>
        <taxon>Pimascovirales</taxon>
        <taxon>Ocovirineae</taxon>
        <taxon>Orpheoviridae</taxon>
        <taxon>Alphaorpheovirus</taxon>
        <taxon>Alphaorpheovirus massiliense</taxon>
    </lineage>
</organism>
<keyword evidence="2" id="KW-1185">Reference proteome</keyword>
<sequence length="170" mass="20732">VGYFIFIENENNIIPNVYDDLMDISTIICYFFLYYKLNYYEVENLLMVNKIAIKQIKNVAIQEFTYPGRQMTYWINLYYEKYHKDKTHRLFSDKFYNKFYVKNIINNRTFIDLDNCVDEYLKSEESCIIPCYEILSDVIGCLKIKSIKNRPISLFKIFNELEEKYRKLNR</sequence>
<feature type="non-terminal residue" evidence="1">
    <location>
        <position position="1"/>
    </location>
</feature>
<proteinExistence type="predicted"/>
<name>A0A2I2L3A5_9VIRU</name>
<reference evidence="1" key="1">
    <citation type="submission" date="2017-08" db="EMBL/GenBank/DDBJ databases">
        <authorList>
            <consortium name="Urmite Genomes"/>
        </authorList>
    </citation>
    <scope>NUCLEOTIDE SEQUENCE [LARGE SCALE GENOMIC DNA]</scope>
    <source>
        <strain evidence="1">IHUMI-LCC2</strain>
    </source>
</reference>
<dbReference type="Proteomes" id="UP000236316">
    <property type="component" value="Segment"/>
</dbReference>
<dbReference type="EMBL" id="LT906555">
    <property type="protein sequence ID" value="SNW61997.1"/>
    <property type="molecule type" value="Genomic_DNA"/>
</dbReference>
<gene>
    <name evidence="1" type="ORF">ORPV_93</name>
</gene>
<dbReference type="RefSeq" id="YP_009448299.1">
    <property type="nucleotide sequence ID" value="NC_036594.1"/>
</dbReference>
<evidence type="ECO:0000313" key="2">
    <source>
        <dbReference type="Proteomes" id="UP000236316"/>
    </source>
</evidence>
<protein>
    <submittedName>
        <fullName evidence="1">Uncharacterized protein</fullName>
    </submittedName>
</protein>
<evidence type="ECO:0000313" key="1">
    <source>
        <dbReference type="EMBL" id="SNW61997.1"/>
    </source>
</evidence>